<gene>
    <name evidence="2" type="ordered locus">Deipe_1439</name>
</gene>
<accession>L0A1T7</accession>
<dbReference type="Proteomes" id="UP000010467">
    <property type="component" value="Chromosome"/>
</dbReference>
<proteinExistence type="predicted"/>
<protein>
    <submittedName>
        <fullName evidence="2">Uncharacterized protein</fullName>
    </submittedName>
</protein>
<evidence type="ECO:0000313" key="3">
    <source>
        <dbReference type="Proteomes" id="UP000010467"/>
    </source>
</evidence>
<reference evidence="3" key="1">
    <citation type="submission" date="2012-03" db="EMBL/GenBank/DDBJ databases">
        <title>Complete sequence of chromosome of Deinococcus peraridilitoris DSM 19664.</title>
        <authorList>
            <person name="Lucas S."/>
            <person name="Copeland A."/>
            <person name="Lapidus A."/>
            <person name="Glavina del Rio T."/>
            <person name="Dalin E."/>
            <person name="Tice H."/>
            <person name="Bruce D."/>
            <person name="Goodwin L."/>
            <person name="Pitluck S."/>
            <person name="Peters L."/>
            <person name="Mikhailova N."/>
            <person name="Lu M."/>
            <person name="Kyrpides N."/>
            <person name="Mavromatis K."/>
            <person name="Ivanova N."/>
            <person name="Brettin T."/>
            <person name="Detter J.C."/>
            <person name="Han C."/>
            <person name="Larimer F."/>
            <person name="Land M."/>
            <person name="Hauser L."/>
            <person name="Markowitz V."/>
            <person name="Cheng J.-F."/>
            <person name="Hugenholtz P."/>
            <person name="Woyke T."/>
            <person name="Wu D."/>
            <person name="Pukall R."/>
            <person name="Steenblock K."/>
            <person name="Brambilla E."/>
            <person name="Klenk H.-P."/>
            <person name="Eisen J.A."/>
        </authorList>
    </citation>
    <scope>NUCLEOTIDE SEQUENCE [LARGE SCALE GENOMIC DNA]</scope>
    <source>
        <strain evidence="3">DSM 19664 / LMG 22246 / CIP 109416 / KR-200</strain>
    </source>
</reference>
<dbReference type="OrthoDB" id="8019720at2"/>
<keyword evidence="1" id="KW-0812">Transmembrane</keyword>
<keyword evidence="3" id="KW-1185">Reference proteome</keyword>
<feature type="transmembrane region" description="Helical" evidence="1">
    <location>
        <begin position="878"/>
        <end position="899"/>
    </location>
</feature>
<dbReference type="KEGG" id="dpd:Deipe_1439"/>
<sequence>MAAESIIEIIMRARDEASKVMQQAGNNAQKSEKQVNNAGRSMQGALAAGANIARAALFGLGGAALLVGAQLIALEREVQQAAAELGGISGATKDSLPEIAGQLKDLAAATGASMSDVSAALKSVATDFLIFNPKNKEGIATYLIDWKAATGQAIEEAGKNFRRLILVYFKDRDTLEALRESGDKIYAVARAIGVDPGGLAAAMAEAAPLLKTAFQDFDDGLSFLGQIAYYAGDAEVAKDALITFSQAVGDIRNAFKKGEDPDEGLLDMFGILGINRETVQNDAILTGELMMLSLKNAMADNKITAEEQQALGVLFGEEVGPIMQAAAGYTGDAIQRIKQALQGYEGSVKSAADVTRASVEGDITKSWNKFLADISKSNQWEGVKKAATGIMDALVGFTQTDWSKVGKGLLDMKNGLVSTLIGADRDEVNEAIIWWWNDVATPAIKGFFSKYSLTALLDKNEKMVKGLWEKLLPSLNEAGTFLQGWGDTVATTLSNLWVDGKIFSGKLKAASVDFLLTKLLPTVEGANEFLTSWARDVGTSLANLWTDGKVLAGKVGQAGSDLLMRKLFPALESVKEFVTSWSTDTVTTLSNLWIDGKIFGSKIKDAGAAWWELTKASWSEAITGTKGIVPWATNRWSDLQAGFDLWVTRMKTVGSDLLGGLMMGLSAKYEDTRKKVVGIGGDVLTWFKDTFKMKSPSRATAEMGGWLMEGLTRGIESEKDSTLSSVMKAGMDVLTAFRSTQHDGNKSRWGAIMTLGMVAVKAAVGEGAGPILKQVQDFAEAALAAFTSTEGGWTKFGSFLKGKFTEWSQGMTGWAAVGMQVAGQFAEFLGGQAQEGFSNFGGAFKEFLLQMLTGLEAQIIAQQVAGIAVAIMQAPATFGASLLAIPGMVAAAGAAFLAFEGAKMLVNSFDVGTTYVKGDQLAQIHDGEMIIPKNFAQGLRDGEVSLGGGGESVIVQVILDGRTIAQQVGQRIYQGTRELVRADLPALR</sequence>
<dbReference type="eggNOG" id="COG5412">
    <property type="taxonomic scope" value="Bacteria"/>
</dbReference>
<evidence type="ECO:0000313" key="2">
    <source>
        <dbReference type="EMBL" id="AFZ66980.1"/>
    </source>
</evidence>
<dbReference type="STRING" id="937777.Deipe_1439"/>
<dbReference type="HOGENOM" id="CLU_302019_0_0_0"/>
<name>L0A1T7_DEIPD</name>
<dbReference type="EMBL" id="CP003382">
    <property type="protein sequence ID" value="AFZ66980.1"/>
    <property type="molecule type" value="Genomic_DNA"/>
</dbReference>
<dbReference type="AlphaFoldDB" id="L0A1T7"/>
<keyword evidence="1" id="KW-0472">Membrane</keyword>
<organism evidence="2 3">
    <name type="scientific">Deinococcus peraridilitoris (strain DSM 19664 / LMG 22246 / CIP 109416 / KR-200)</name>
    <dbReference type="NCBI Taxonomy" id="937777"/>
    <lineage>
        <taxon>Bacteria</taxon>
        <taxon>Thermotogati</taxon>
        <taxon>Deinococcota</taxon>
        <taxon>Deinococci</taxon>
        <taxon>Deinococcales</taxon>
        <taxon>Deinococcaceae</taxon>
        <taxon>Deinococcus</taxon>
    </lineage>
</organism>
<dbReference type="RefSeq" id="WP_015235288.1">
    <property type="nucleotide sequence ID" value="NC_019793.1"/>
</dbReference>
<keyword evidence="1" id="KW-1133">Transmembrane helix</keyword>
<dbReference type="PATRIC" id="fig|937777.3.peg.1444"/>
<evidence type="ECO:0000256" key="1">
    <source>
        <dbReference type="SAM" id="Phobius"/>
    </source>
</evidence>